<dbReference type="RefSeq" id="WP_127176373.1">
    <property type="nucleotide sequence ID" value="NZ_CP029078.1"/>
</dbReference>
<dbReference type="Proteomes" id="UP000501753">
    <property type="component" value="Chromosome"/>
</dbReference>
<dbReference type="EMBL" id="CP029078">
    <property type="protein sequence ID" value="QCN89683.1"/>
    <property type="molecule type" value="Genomic_DNA"/>
</dbReference>
<evidence type="ECO:0000313" key="1">
    <source>
        <dbReference type="EMBL" id="AZS83462.1"/>
    </source>
</evidence>
<dbReference type="Pfam" id="PF19927">
    <property type="entry name" value="DUF6390"/>
    <property type="match status" value="1"/>
</dbReference>
<dbReference type="KEGG" id="sgd:ELQ87_03540"/>
<evidence type="ECO:0000313" key="4">
    <source>
        <dbReference type="Proteomes" id="UP000501753"/>
    </source>
</evidence>
<sequence length="241" mass="26214">MSARGAVLFARYAYPPNELGYCGPADASALLRPEETAGIERHARRFEGAWCYLELLAEAAGLSDPLDERVVEAYWIGNDLLELASSPAVLARLRERFHGQTGGTWQDASERALAHHAFQVFEVYPWAELLRTSGHPTAVSVLDRCRIRTGVVRSIEGESATVESRPLAWTGGELVRGPSRRESVRWSTGGRSLLPGLSPGDVVALHWDWVCDVLTGPQAARIEATEARQLGSLGLASSVVP</sequence>
<evidence type="ECO:0008006" key="5">
    <source>
        <dbReference type="Google" id="ProtNLM"/>
    </source>
</evidence>
<dbReference type="AlphaFoldDB" id="A0A3S9Z6T3"/>
<evidence type="ECO:0000313" key="3">
    <source>
        <dbReference type="Proteomes" id="UP000271291"/>
    </source>
</evidence>
<dbReference type="Proteomes" id="UP000271291">
    <property type="component" value="Chromosome"/>
</dbReference>
<reference evidence="1 3" key="2">
    <citation type="submission" date="2018-12" db="EMBL/GenBank/DDBJ databases">
        <title>Streptomyces griseoviridis F1-27 complete genome.</title>
        <authorList>
            <person name="Mariita R.M."/>
            <person name="Sello J.K."/>
        </authorList>
    </citation>
    <scope>NUCLEOTIDE SEQUENCE [LARGE SCALE GENOMIC DNA]</scope>
    <source>
        <strain evidence="1 3">F1-27</strain>
    </source>
</reference>
<keyword evidence="4" id="KW-1185">Reference proteome</keyword>
<dbReference type="EMBL" id="CP034687">
    <property type="protein sequence ID" value="AZS83462.1"/>
    <property type="molecule type" value="Genomic_DNA"/>
</dbReference>
<gene>
    <name evidence="2" type="ORF">DDJ31_35815</name>
    <name evidence="1" type="ORF">ELQ87_03540</name>
</gene>
<protein>
    <recommendedName>
        <fullName evidence="5">Maleylpyruvate isomerase family mycothiol-dependent enzyme</fullName>
    </recommendedName>
</protein>
<dbReference type="InterPro" id="IPR045660">
    <property type="entry name" value="DUF6390"/>
</dbReference>
<reference evidence="2 4" key="1">
    <citation type="submission" date="2018-04" db="EMBL/GenBank/DDBJ databases">
        <title>Complete genome sequences of Streptomyces griseoviridis K61 and characterization of antagonistic properties of biological control agents.</title>
        <authorList>
            <person name="Mariita R.M."/>
            <person name="Sello J.K."/>
        </authorList>
    </citation>
    <scope>NUCLEOTIDE SEQUENCE [LARGE SCALE GENOMIC DNA]</scope>
    <source>
        <strain evidence="2 4">K61</strain>
    </source>
</reference>
<evidence type="ECO:0000313" key="2">
    <source>
        <dbReference type="EMBL" id="QCN89683.1"/>
    </source>
</evidence>
<dbReference type="OrthoDB" id="2111648at2"/>
<name>A0A3S9Z6T3_STRGD</name>
<proteinExistence type="predicted"/>
<organism evidence="1 3">
    <name type="scientific">Streptomyces griseoviridis</name>
    <dbReference type="NCBI Taxonomy" id="45398"/>
    <lineage>
        <taxon>Bacteria</taxon>
        <taxon>Bacillati</taxon>
        <taxon>Actinomycetota</taxon>
        <taxon>Actinomycetes</taxon>
        <taxon>Kitasatosporales</taxon>
        <taxon>Streptomycetaceae</taxon>
        <taxon>Streptomyces</taxon>
    </lineage>
</organism>
<accession>A0A3S9Z6T3</accession>